<organism evidence="2 3">
    <name type="scientific">Clohesyomyces aquaticus</name>
    <dbReference type="NCBI Taxonomy" id="1231657"/>
    <lineage>
        <taxon>Eukaryota</taxon>
        <taxon>Fungi</taxon>
        <taxon>Dikarya</taxon>
        <taxon>Ascomycota</taxon>
        <taxon>Pezizomycotina</taxon>
        <taxon>Dothideomycetes</taxon>
        <taxon>Pleosporomycetidae</taxon>
        <taxon>Pleosporales</taxon>
        <taxon>Lindgomycetaceae</taxon>
        <taxon>Clohesyomyces</taxon>
    </lineage>
</organism>
<name>A0A1Y1YPW2_9PLEO</name>
<accession>A0A1Y1YPW2</accession>
<dbReference type="Proteomes" id="UP000193144">
    <property type="component" value="Unassembled WGS sequence"/>
</dbReference>
<keyword evidence="3" id="KW-1185">Reference proteome</keyword>
<sequence>MLSTHILSCLVYALMAYKLFPEHYSRWPTFLTKPICDKLLTVPIKPLSCLISAPPHSAPVPHLSPLNHQGWYDAEPRRIHQIARGPVPENPQF</sequence>
<reference evidence="2 3" key="1">
    <citation type="submission" date="2016-07" db="EMBL/GenBank/DDBJ databases">
        <title>Pervasive Adenine N6-methylation of Active Genes in Fungi.</title>
        <authorList>
            <consortium name="DOE Joint Genome Institute"/>
            <person name="Mondo S.J."/>
            <person name="Dannebaum R.O."/>
            <person name="Kuo R.C."/>
            <person name="Labutti K."/>
            <person name="Haridas S."/>
            <person name="Kuo A."/>
            <person name="Salamov A."/>
            <person name="Ahrendt S.R."/>
            <person name="Lipzen A."/>
            <person name="Sullivan W."/>
            <person name="Andreopoulos W.B."/>
            <person name="Clum A."/>
            <person name="Lindquist E."/>
            <person name="Daum C."/>
            <person name="Ramamoorthy G.K."/>
            <person name="Gryganskyi A."/>
            <person name="Culley D."/>
            <person name="Magnuson J.K."/>
            <person name="James T.Y."/>
            <person name="O'Malley M.A."/>
            <person name="Stajich J.E."/>
            <person name="Spatafora J.W."/>
            <person name="Visel A."/>
            <person name="Grigoriev I.V."/>
        </authorList>
    </citation>
    <scope>NUCLEOTIDE SEQUENCE [LARGE SCALE GENOMIC DNA]</scope>
    <source>
        <strain evidence="2 3">CBS 115471</strain>
    </source>
</reference>
<gene>
    <name evidence="2" type="ORF">BCR34DRAFT_576425</name>
</gene>
<dbReference type="EMBL" id="MCFA01000195">
    <property type="protein sequence ID" value="ORX99614.1"/>
    <property type="molecule type" value="Genomic_DNA"/>
</dbReference>
<feature type="signal peptide" evidence="1">
    <location>
        <begin position="1"/>
        <end position="16"/>
    </location>
</feature>
<dbReference type="AlphaFoldDB" id="A0A1Y1YPW2"/>
<evidence type="ECO:0000313" key="2">
    <source>
        <dbReference type="EMBL" id="ORX99614.1"/>
    </source>
</evidence>
<feature type="chain" id="PRO_5012756451" description="Secreted protein" evidence="1">
    <location>
        <begin position="17"/>
        <end position="93"/>
    </location>
</feature>
<evidence type="ECO:0008006" key="4">
    <source>
        <dbReference type="Google" id="ProtNLM"/>
    </source>
</evidence>
<evidence type="ECO:0000313" key="3">
    <source>
        <dbReference type="Proteomes" id="UP000193144"/>
    </source>
</evidence>
<proteinExistence type="predicted"/>
<keyword evidence="1" id="KW-0732">Signal</keyword>
<protein>
    <recommendedName>
        <fullName evidence="4">Secreted protein</fullName>
    </recommendedName>
</protein>
<evidence type="ECO:0000256" key="1">
    <source>
        <dbReference type="SAM" id="SignalP"/>
    </source>
</evidence>
<comment type="caution">
    <text evidence="2">The sequence shown here is derived from an EMBL/GenBank/DDBJ whole genome shotgun (WGS) entry which is preliminary data.</text>
</comment>